<dbReference type="FunFam" id="3.40.50.300:FF:000094">
    <property type="entry name" value="GTPase Era"/>
    <property type="match status" value="1"/>
</dbReference>
<dbReference type="SUPFAM" id="SSF54814">
    <property type="entry name" value="Prokaryotic type KH domain (KH-domain type II)"/>
    <property type="match status" value="1"/>
</dbReference>
<keyword evidence="7" id="KW-0699">rRNA-binding</keyword>
<keyword evidence="7" id="KW-1003">Cell membrane</keyword>
<dbReference type="SUPFAM" id="SSF52540">
    <property type="entry name" value="P-loop containing nucleoside triphosphate hydrolases"/>
    <property type="match status" value="1"/>
</dbReference>
<keyword evidence="6 7" id="KW-0342">GTP-binding</keyword>
<keyword evidence="5 7" id="KW-0694">RNA-binding</keyword>
<dbReference type="InterPro" id="IPR004044">
    <property type="entry name" value="KH_dom_type_2"/>
</dbReference>
<keyword evidence="7" id="KW-0472">Membrane</keyword>
<dbReference type="InterPro" id="IPR009019">
    <property type="entry name" value="KH_sf_prok-type"/>
</dbReference>
<keyword evidence="7" id="KW-0963">Cytoplasm</keyword>
<dbReference type="FunFam" id="3.30.300.20:FF:000003">
    <property type="entry name" value="GTPase Era"/>
    <property type="match status" value="1"/>
</dbReference>
<keyword evidence="3 7" id="KW-0690">Ribosome biogenesis</keyword>
<dbReference type="InterPro" id="IPR005662">
    <property type="entry name" value="GTPase_Era-like"/>
</dbReference>
<dbReference type="InterPro" id="IPR006073">
    <property type="entry name" value="GTP-bd"/>
</dbReference>
<feature type="binding site" evidence="7">
    <location>
        <begin position="140"/>
        <end position="143"/>
    </location>
    <ligand>
        <name>GTP</name>
        <dbReference type="ChEBI" id="CHEBI:37565"/>
    </ligand>
</feature>
<dbReference type="CDD" id="cd22534">
    <property type="entry name" value="KH-II_Era"/>
    <property type="match status" value="1"/>
</dbReference>
<dbReference type="GO" id="GO:0070181">
    <property type="term" value="F:small ribosomal subunit rRNA binding"/>
    <property type="evidence" value="ECO:0007669"/>
    <property type="project" value="UniProtKB-UniRule"/>
</dbReference>
<dbReference type="GO" id="GO:0043024">
    <property type="term" value="F:ribosomal small subunit binding"/>
    <property type="evidence" value="ECO:0007669"/>
    <property type="project" value="TreeGrafter"/>
</dbReference>
<dbReference type="InterPro" id="IPR030388">
    <property type="entry name" value="G_ERA_dom"/>
</dbReference>
<organism evidence="12 13">
    <name type="scientific">Candidatus Berkiella aquae</name>
    <dbReference type="NCBI Taxonomy" id="295108"/>
    <lineage>
        <taxon>Bacteria</taxon>
        <taxon>Pseudomonadati</taxon>
        <taxon>Pseudomonadota</taxon>
        <taxon>Gammaproteobacteria</taxon>
        <taxon>Candidatus Berkiellales</taxon>
        <taxon>Candidatus Berkiellaceae</taxon>
        <taxon>Candidatus Berkiella</taxon>
    </lineage>
</organism>
<evidence type="ECO:0000256" key="8">
    <source>
        <dbReference type="PROSITE-ProRule" id="PRU01050"/>
    </source>
</evidence>
<feature type="domain" description="KH type-2" evidence="10">
    <location>
        <begin position="222"/>
        <end position="298"/>
    </location>
</feature>
<dbReference type="GO" id="GO:0005886">
    <property type="term" value="C:plasma membrane"/>
    <property type="evidence" value="ECO:0007669"/>
    <property type="project" value="UniProtKB-SubCell"/>
</dbReference>
<comment type="subunit">
    <text evidence="7">Monomer.</text>
</comment>
<reference evidence="12" key="2">
    <citation type="submission" date="2021-06" db="EMBL/GenBank/DDBJ databases">
        <title>Genomic Description and Analysis of Intracellular Bacteria, Candidatus Berkiella cookevillensis and Candidatus Berkiella aquae.</title>
        <authorList>
            <person name="Kidane D.T."/>
            <person name="Mehari Y.T."/>
            <person name="Rice F.C."/>
            <person name="Arivett B.A."/>
            <person name="Farone A.L."/>
            <person name="Berk S.G."/>
            <person name="Farone M.B."/>
        </authorList>
    </citation>
    <scope>NUCLEOTIDE SEQUENCE</scope>
    <source>
        <strain evidence="12">HT99</strain>
    </source>
</reference>
<evidence type="ECO:0000256" key="6">
    <source>
        <dbReference type="ARBA" id="ARBA00023134"/>
    </source>
</evidence>
<feature type="region of interest" description="G2" evidence="8">
    <location>
        <begin position="57"/>
        <end position="61"/>
    </location>
</feature>
<evidence type="ECO:0000259" key="10">
    <source>
        <dbReference type="PROSITE" id="PS50823"/>
    </source>
</evidence>
<dbReference type="NCBIfam" id="NF000908">
    <property type="entry name" value="PRK00089.1"/>
    <property type="match status" value="1"/>
</dbReference>
<dbReference type="CDD" id="cd04163">
    <property type="entry name" value="Era"/>
    <property type="match status" value="1"/>
</dbReference>
<feature type="region of interest" description="G1" evidence="8">
    <location>
        <begin position="31"/>
        <end position="38"/>
    </location>
</feature>
<evidence type="ECO:0000256" key="3">
    <source>
        <dbReference type="ARBA" id="ARBA00022517"/>
    </source>
</evidence>
<dbReference type="NCBIfam" id="TIGR00436">
    <property type="entry name" value="era"/>
    <property type="match status" value="1"/>
</dbReference>
<feature type="region of interest" description="G5" evidence="8">
    <location>
        <begin position="170"/>
        <end position="172"/>
    </location>
</feature>
<comment type="function">
    <text evidence="7">An essential GTPase that binds both GDP and GTP, with rapid nucleotide exchange. Plays a role in 16S rRNA processing and 30S ribosomal subunit biogenesis and possibly also in cell cycle regulation and energy metabolism.</text>
</comment>
<dbReference type="PRINTS" id="PR00326">
    <property type="entry name" value="GTP1OBG"/>
</dbReference>
<sequence length="315" mass="35959">MFEDLDASCEASAEDADAVYDTRCGFVAIVGRPNVGKSTLLNAILGQKVSITSYKPQTTRHQILGIKTTDKTQIVYVDTPGIHQGAHKALNRQMNKVAHQALLDVNAVIFVIEALKWTQEDEKVARVLQEHGAPLMIAINKIDLIKEKSQLLAFMQEIHEKLPKAEMIPLSAKKKQQIDTIVTWVDKHIPMSPFYFPEDQLFNHTERFHLSEIIREKLMRQLAQELPYSIDVQIEALEHQEKIIHIHGLIYAEREGQKPIIVGKQGAMLREIGTKARQEMERFYGKKVCLKLWVKIKEGWSDNKLALQEMGYVQS</sequence>
<dbReference type="HAMAP" id="MF_00367">
    <property type="entry name" value="GTPase_Era"/>
    <property type="match status" value="1"/>
</dbReference>
<comment type="caution">
    <text evidence="12">The sequence shown here is derived from an EMBL/GenBank/DDBJ whole genome shotgun (WGS) entry which is preliminary data.</text>
</comment>
<dbReference type="InterPro" id="IPR027417">
    <property type="entry name" value="P-loop_NTPase"/>
</dbReference>
<feature type="binding site" evidence="7">
    <location>
        <begin position="78"/>
        <end position="82"/>
    </location>
    <ligand>
        <name>GTP</name>
        <dbReference type="ChEBI" id="CHEBI:37565"/>
    </ligand>
</feature>
<evidence type="ECO:0000256" key="5">
    <source>
        <dbReference type="ARBA" id="ARBA00022884"/>
    </source>
</evidence>
<dbReference type="Gene3D" id="3.40.50.300">
    <property type="entry name" value="P-loop containing nucleotide triphosphate hydrolases"/>
    <property type="match status" value="1"/>
</dbReference>
<dbReference type="EMBL" id="LKAJ02000001">
    <property type="protein sequence ID" value="MCS5711086.1"/>
    <property type="molecule type" value="Genomic_DNA"/>
</dbReference>
<evidence type="ECO:0000313" key="12">
    <source>
        <dbReference type="EMBL" id="MCS5711086.1"/>
    </source>
</evidence>
<feature type="region of interest" description="G4" evidence="8">
    <location>
        <begin position="140"/>
        <end position="143"/>
    </location>
</feature>
<keyword evidence="13" id="KW-1185">Reference proteome</keyword>
<dbReference type="GO" id="GO:0005525">
    <property type="term" value="F:GTP binding"/>
    <property type="evidence" value="ECO:0007669"/>
    <property type="project" value="UniProtKB-UniRule"/>
</dbReference>
<dbReference type="GO" id="GO:0000028">
    <property type="term" value="P:ribosomal small subunit assembly"/>
    <property type="evidence" value="ECO:0007669"/>
    <property type="project" value="TreeGrafter"/>
</dbReference>
<dbReference type="InterPro" id="IPR015946">
    <property type="entry name" value="KH_dom-like_a/b"/>
</dbReference>
<dbReference type="Gene3D" id="3.30.300.20">
    <property type="match status" value="1"/>
</dbReference>
<evidence type="ECO:0000259" key="11">
    <source>
        <dbReference type="PROSITE" id="PS51713"/>
    </source>
</evidence>
<dbReference type="Proteomes" id="UP000051497">
    <property type="component" value="Unassembled WGS sequence"/>
</dbReference>
<feature type="region of interest" description="G3" evidence="8">
    <location>
        <begin position="78"/>
        <end position="81"/>
    </location>
</feature>
<dbReference type="GO" id="GO:0005829">
    <property type="term" value="C:cytosol"/>
    <property type="evidence" value="ECO:0007669"/>
    <property type="project" value="TreeGrafter"/>
</dbReference>
<proteinExistence type="inferred from homology"/>
<dbReference type="InterPro" id="IPR005225">
    <property type="entry name" value="Small_GTP-bd"/>
</dbReference>
<dbReference type="PANTHER" id="PTHR42698">
    <property type="entry name" value="GTPASE ERA"/>
    <property type="match status" value="1"/>
</dbReference>
<protein>
    <recommendedName>
        <fullName evidence="2 7">GTPase Era</fullName>
    </recommendedName>
</protein>
<feature type="binding site" evidence="7">
    <location>
        <begin position="31"/>
        <end position="38"/>
    </location>
    <ligand>
        <name>GTP</name>
        <dbReference type="ChEBI" id="CHEBI:37565"/>
    </ligand>
</feature>
<feature type="domain" description="Era-type G" evidence="11">
    <location>
        <begin position="23"/>
        <end position="191"/>
    </location>
</feature>
<dbReference type="Pfam" id="PF01926">
    <property type="entry name" value="MMR_HSR1"/>
    <property type="match status" value="1"/>
</dbReference>
<evidence type="ECO:0000256" key="1">
    <source>
        <dbReference type="ARBA" id="ARBA00007921"/>
    </source>
</evidence>
<accession>A0AAE3HUU9</accession>
<evidence type="ECO:0000256" key="4">
    <source>
        <dbReference type="ARBA" id="ARBA00022741"/>
    </source>
</evidence>
<evidence type="ECO:0000256" key="2">
    <source>
        <dbReference type="ARBA" id="ARBA00020484"/>
    </source>
</evidence>
<dbReference type="Pfam" id="PF07650">
    <property type="entry name" value="KH_2"/>
    <property type="match status" value="1"/>
</dbReference>
<keyword evidence="4 7" id="KW-0547">Nucleotide-binding</keyword>
<dbReference type="PANTHER" id="PTHR42698:SF1">
    <property type="entry name" value="GTPASE ERA, MITOCHONDRIAL"/>
    <property type="match status" value="1"/>
</dbReference>
<dbReference type="PROSITE" id="PS50823">
    <property type="entry name" value="KH_TYPE_2"/>
    <property type="match status" value="1"/>
</dbReference>
<comment type="subcellular location">
    <subcellularLocation>
        <location evidence="7">Cytoplasm</location>
    </subcellularLocation>
    <subcellularLocation>
        <location evidence="7">Cell membrane</location>
        <topology evidence="7">Peripheral membrane protein</topology>
    </subcellularLocation>
</comment>
<evidence type="ECO:0000256" key="7">
    <source>
        <dbReference type="HAMAP-Rule" id="MF_00367"/>
    </source>
</evidence>
<dbReference type="GO" id="GO:0003924">
    <property type="term" value="F:GTPase activity"/>
    <property type="evidence" value="ECO:0007669"/>
    <property type="project" value="UniProtKB-UniRule"/>
</dbReference>
<evidence type="ECO:0000313" key="13">
    <source>
        <dbReference type="Proteomes" id="UP000051497"/>
    </source>
</evidence>
<reference evidence="12" key="1">
    <citation type="journal article" date="2016" name="Genome Announc.">
        <title>Draft Genome Sequences of Two Novel Amoeba-Resistant Intranuclear Bacteria, 'Candidatus Berkiella cookevillensis' and 'Candidatus Berkiella aquae'.</title>
        <authorList>
            <person name="Mehari Y.T."/>
            <person name="Arivett B.A."/>
            <person name="Farone A.L."/>
            <person name="Gunderson J.H."/>
            <person name="Farone M.B."/>
        </authorList>
    </citation>
    <scope>NUCLEOTIDE SEQUENCE</scope>
    <source>
        <strain evidence="12">HT99</strain>
    </source>
</reference>
<comment type="similarity">
    <text evidence="1 7 8 9">Belongs to the TRAFAC class TrmE-Era-EngA-EngB-Septin-like GTPase superfamily. Era GTPase family.</text>
</comment>
<dbReference type="AlphaFoldDB" id="A0AAE3HUU9"/>
<dbReference type="NCBIfam" id="TIGR00231">
    <property type="entry name" value="small_GTP"/>
    <property type="match status" value="1"/>
</dbReference>
<name>A0AAE3HUU9_9GAMM</name>
<dbReference type="PROSITE" id="PS51713">
    <property type="entry name" value="G_ERA"/>
    <property type="match status" value="1"/>
</dbReference>
<gene>
    <name evidence="7 12" type="primary">era</name>
    <name evidence="12" type="ORF">HT99x_006555</name>
</gene>
<evidence type="ECO:0000256" key="9">
    <source>
        <dbReference type="RuleBase" id="RU003761"/>
    </source>
</evidence>